<dbReference type="Proteomes" id="UP000703038">
    <property type="component" value="Unassembled WGS sequence"/>
</dbReference>
<evidence type="ECO:0000256" key="1">
    <source>
        <dbReference type="SAM" id="MobiDB-lite"/>
    </source>
</evidence>
<evidence type="ECO:0008006" key="4">
    <source>
        <dbReference type="Google" id="ProtNLM"/>
    </source>
</evidence>
<sequence length="128" mass="12565">MSPAAPSGSDRADLVADAVVAVDGVASLHGGMFGEIGTYLPGRRVAGVAIRDDGTEIHIAVTPDAVVRETADAVRRAVRAVVDTPVHVVVEDVASPSDGGAATGSAGPEPTGSSEPGSTSAPGGTLRP</sequence>
<name>A0ABS2KWN9_9NOCA</name>
<keyword evidence="3" id="KW-1185">Reference proteome</keyword>
<evidence type="ECO:0000313" key="2">
    <source>
        <dbReference type="EMBL" id="MBM7416344.1"/>
    </source>
</evidence>
<comment type="caution">
    <text evidence="2">The sequence shown here is derived from an EMBL/GenBank/DDBJ whole genome shotgun (WGS) entry which is preliminary data.</text>
</comment>
<evidence type="ECO:0000313" key="3">
    <source>
        <dbReference type="Proteomes" id="UP000703038"/>
    </source>
</evidence>
<accession>A0ABS2KWN9</accession>
<feature type="compositionally biased region" description="Polar residues" evidence="1">
    <location>
        <begin position="111"/>
        <end position="122"/>
    </location>
</feature>
<feature type="region of interest" description="Disordered" evidence="1">
    <location>
        <begin position="91"/>
        <end position="128"/>
    </location>
</feature>
<proteinExistence type="predicted"/>
<dbReference type="EMBL" id="JAFBBK010000001">
    <property type="protein sequence ID" value="MBM7416344.1"/>
    <property type="molecule type" value="Genomic_DNA"/>
</dbReference>
<dbReference type="RefSeq" id="WP_239532460.1">
    <property type="nucleotide sequence ID" value="NZ_JAFBBK010000001.1"/>
</dbReference>
<reference evidence="2 3" key="1">
    <citation type="submission" date="2021-01" db="EMBL/GenBank/DDBJ databases">
        <title>Genomics of switchgrass bacterial isolates.</title>
        <authorList>
            <person name="Shade A."/>
        </authorList>
    </citation>
    <scope>NUCLEOTIDE SEQUENCE [LARGE SCALE GENOMIC DNA]</scope>
    <source>
        <strain evidence="2 3">PvP111</strain>
    </source>
</reference>
<protein>
    <recommendedName>
        <fullName evidence="4">Asp23/Gls24 family envelope stress response protein</fullName>
    </recommendedName>
</protein>
<organism evidence="2 3">
    <name type="scientific">Rhodococcoides corynebacterioides</name>
    <dbReference type="NCBI Taxonomy" id="53972"/>
    <lineage>
        <taxon>Bacteria</taxon>
        <taxon>Bacillati</taxon>
        <taxon>Actinomycetota</taxon>
        <taxon>Actinomycetes</taxon>
        <taxon>Mycobacteriales</taxon>
        <taxon>Nocardiaceae</taxon>
        <taxon>Rhodococcoides</taxon>
    </lineage>
</organism>
<gene>
    <name evidence="2" type="ORF">JOE42_003077</name>
</gene>